<dbReference type="PRINTS" id="PR00742">
    <property type="entry name" value="GLHYDRLASE35"/>
</dbReference>
<evidence type="ECO:0000313" key="4">
    <source>
        <dbReference type="EMBL" id="SDI60658.1"/>
    </source>
</evidence>
<gene>
    <name evidence="4" type="ORF">SAMN04488693_11553</name>
</gene>
<organism evidence="4 5">
    <name type="scientific">Arthrobacter subterraneus</name>
    <dbReference type="NCBI Taxonomy" id="335973"/>
    <lineage>
        <taxon>Bacteria</taxon>
        <taxon>Bacillati</taxon>
        <taxon>Actinomycetota</taxon>
        <taxon>Actinomycetes</taxon>
        <taxon>Micrococcales</taxon>
        <taxon>Micrococcaceae</taxon>
        <taxon>Arthrobacter</taxon>
    </lineage>
</organism>
<dbReference type="GO" id="GO:0004553">
    <property type="term" value="F:hydrolase activity, hydrolyzing O-glycosyl compounds"/>
    <property type="evidence" value="ECO:0007669"/>
    <property type="project" value="InterPro"/>
</dbReference>
<feature type="domain" description="Glycoside hydrolase 35 catalytic" evidence="3">
    <location>
        <begin position="51"/>
        <end position="390"/>
    </location>
</feature>
<dbReference type="GO" id="GO:0005975">
    <property type="term" value="P:carbohydrate metabolic process"/>
    <property type="evidence" value="ECO:0007669"/>
    <property type="project" value="InterPro"/>
</dbReference>
<dbReference type="Pfam" id="PF01301">
    <property type="entry name" value="Glyco_hydro_35"/>
    <property type="match status" value="1"/>
</dbReference>
<dbReference type="Gene3D" id="3.20.20.80">
    <property type="entry name" value="Glycosidases"/>
    <property type="match status" value="1"/>
</dbReference>
<proteinExistence type="inferred from homology"/>
<accession>A0A1G8LYA9</accession>
<dbReference type="PANTHER" id="PTHR23421">
    <property type="entry name" value="BETA-GALACTOSIDASE RELATED"/>
    <property type="match status" value="1"/>
</dbReference>
<evidence type="ECO:0000256" key="1">
    <source>
        <dbReference type="ARBA" id="ARBA00009809"/>
    </source>
</evidence>
<protein>
    <submittedName>
        <fullName evidence="4">Glycosyl hydrolases family 35</fullName>
    </submittedName>
</protein>
<dbReference type="InterPro" id="IPR017853">
    <property type="entry name" value="GH"/>
</dbReference>
<dbReference type="STRING" id="335973.SAMN04488693_11553"/>
<dbReference type="SUPFAM" id="SSF51445">
    <property type="entry name" value="(Trans)glycosidases"/>
    <property type="match status" value="1"/>
</dbReference>
<keyword evidence="5" id="KW-1185">Reference proteome</keyword>
<keyword evidence="4" id="KW-0378">Hydrolase</keyword>
<dbReference type="Proteomes" id="UP000199258">
    <property type="component" value="Unassembled WGS sequence"/>
</dbReference>
<dbReference type="InterPro" id="IPR001944">
    <property type="entry name" value="Glycoside_Hdrlase_35"/>
</dbReference>
<name>A0A1G8LYA9_9MICC</name>
<dbReference type="InterPro" id="IPR031330">
    <property type="entry name" value="Gly_Hdrlase_35_cat"/>
</dbReference>
<reference evidence="4 5" key="1">
    <citation type="submission" date="2016-10" db="EMBL/GenBank/DDBJ databases">
        <authorList>
            <person name="de Groot N.N."/>
        </authorList>
    </citation>
    <scope>NUCLEOTIDE SEQUENCE [LARGE SCALE GENOMIC DNA]</scope>
    <source>
        <strain evidence="4 5">NP_1H</strain>
    </source>
</reference>
<evidence type="ECO:0000259" key="3">
    <source>
        <dbReference type="Pfam" id="PF01301"/>
    </source>
</evidence>
<dbReference type="AlphaFoldDB" id="A0A1G8LYA9"/>
<comment type="similarity">
    <text evidence="1 2">Belongs to the glycosyl hydrolase 35 family.</text>
</comment>
<sequence length="801" mass="87325">MLRLGNALTVEVMPSPCRVTHRDWDTPETFPGMANDVDIRPGLSLTSRSIRRNGEPWIPVTGEMHYSRQPRDRWADALRLMKAGGITVVATYVFWIHHQPVENEEPDFSDNLDLAAFIMLCRETGLDVVLRLGPWCHGEVRNGGHPDWIVDADYPERTDHPRYLDAVRAWFGAIGRQLAGLCGNSGPVIGIQLENELYDQPGHILTLKSLAREAGLTAPLWTATAWGSADIPVGEVFPLYGGYADGFWVDTDQGWDESFQAHFTFSRQWDDPGIGRDLAGDSWTGTIGAKHPDFPAATCELGGGMATAYHRRPALTARDIAAVAHCKLGSGSVWQGYYMYVGGSNPRPGLQESHATGYPNDLPEFNYDFAAPIGAHLQVRESLHRLRNQHSFLEAFGSGLADMNTTLPDHDDDGGLRWALRSNGRSGFVFINNHRPYRPLPERAGVHFDITLGEEKLRFPHRPVTVPAGEFMSWPVQLEVGGVVVRWATLNVLTVIEPEEGPPVLVLTANDGVDAHLAVPAGYSAEGHPATQMGEELVLEDLQPGILTLTGEDGARLRVLTLSAAQALQAWTPSLEGKRCLVLSAAPVLESGSGLDVMASAAADVAVFPPLGTAGRDGFSRHPVTRPNRPVEVRVECVRAATQPPPATVRVPGRASAPTPGQLTRHSTRFRITVTGHAPADERSLLRLELVGDVASSLFEGRAEDVYWNGAVWEIDITPSEDTTFREVAVLVYPLTPGSPVWLPEAADRIRGDLPAPTAEITAASALSVPTVQLFPGRHSGCPDPLHNDRQLAYDRSFRSV</sequence>
<evidence type="ECO:0000256" key="2">
    <source>
        <dbReference type="RuleBase" id="RU003679"/>
    </source>
</evidence>
<dbReference type="EMBL" id="FNDT01000015">
    <property type="protein sequence ID" value="SDI60658.1"/>
    <property type="molecule type" value="Genomic_DNA"/>
</dbReference>
<evidence type="ECO:0000313" key="5">
    <source>
        <dbReference type="Proteomes" id="UP000199258"/>
    </source>
</evidence>